<dbReference type="SUPFAM" id="SSF48371">
    <property type="entry name" value="ARM repeat"/>
    <property type="match status" value="1"/>
</dbReference>
<dbReference type="GO" id="GO:0030089">
    <property type="term" value="C:phycobilisome"/>
    <property type="evidence" value="ECO:0007669"/>
    <property type="project" value="UniProtKB-KW"/>
</dbReference>
<reference evidence="4 5" key="1">
    <citation type="journal article" date="2018" name="Environ. Microbiol.">
        <title>Ecological and genomic features of two widespread freshwater picocyanobacteria.</title>
        <authorList>
            <person name="Cabello-Yeves P.J."/>
            <person name="Picazo A."/>
            <person name="Camacho A."/>
            <person name="Callieri C."/>
            <person name="Rosselli R."/>
            <person name="Roda-Garcia J.J."/>
            <person name="Coutinho F.H."/>
            <person name="Rodriguez-Valera F."/>
        </authorList>
    </citation>
    <scope>NUCLEOTIDE SEQUENCE [LARGE SCALE GENOMIC DNA]</scope>
    <source>
        <strain evidence="4 5">Tous</strain>
    </source>
</reference>
<comment type="similarity">
    <text evidence="1">Belongs to the CpcE/RpcE/PecE family.</text>
</comment>
<dbReference type="EMBL" id="PXXO01000004">
    <property type="protein sequence ID" value="PSJ06368.1"/>
    <property type="molecule type" value="Genomic_DNA"/>
</dbReference>
<dbReference type="OrthoDB" id="9784717at2"/>
<dbReference type="Pfam" id="PF13646">
    <property type="entry name" value="HEAT_2"/>
    <property type="match status" value="1"/>
</dbReference>
<dbReference type="Gene3D" id="1.25.10.10">
    <property type="entry name" value="Leucine-rich Repeat Variant"/>
    <property type="match status" value="2"/>
</dbReference>
<evidence type="ECO:0000256" key="3">
    <source>
        <dbReference type="ARBA" id="ARBA00022738"/>
    </source>
</evidence>
<dbReference type="PANTHER" id="PTHR12697:SF5">
    <property type="entry name" value="DEOXYHYPUSINE HYDROXYLASE"/>
    <property type="match status" value="1"/>
</dbReference>
<evidence type="ECO:0008006" key="6">
    <source>
        <dbReference type="Google" id="ProtNLM"/>
    </source>
</evidence>
<evidence type="ECO:0000313" key="4">
    <source>
        <dbReference type="EMBL" id="PSJ06368.1"/>
    </source>
</evidence>
<evidence type="ECO:0000256" key="2">
    <source>
        <dbReference type="ARBA" id="ARBA00022549"/>
    </source>
</evidence>
<gene>
    <name evidence="4" type="ORF">C7K55_05235</name>
</gene>
<name>A0A2P7MYR7_9CYAN</name>
<evidence type="ECO:0000256" key="1">
    <source>
        <dbReference type="ARBA" id="ARBA00009299"/>
    </source>
</evidence>
<dbReference type="GO" id="GO:0016491">
    <property type="term" value="F:oxidoreductase activity"/>
    <property type="evidence" value="ECO:0007669"/>
    <property type="project" value="TreeGrafter"/>
</dbReference>
<protein>
    <recommendedName>
        <fullName evidence="6">HEAT repeat domain-containing protein</fullName>
    </recommendedName>
</protein>
<comment type="caution">
    <text evidence="4">The sequence shown here is derived from an EMBL/GenBank/DDBJ whole genome shotgun (WGS) entry which is preliminary data.</text>
</comment>
<dbReference type="RefSeq" id="WP_106502401.1">
    <property type="nucleotide sequence ID" value="NZ_PXXO01000004.1"/>
</dbReference>
<keyword evidence="3" id="KW-0605">Phycobilisome</keyword>
<dbReference type="InterPro" id="IPR016024">
    <property type="entry name" value="ARM-type_fold"/>
</dbReference>
<dbReference type="Proteomes" id="UP000243002">
    <property type="component" value="Unassembled WGS sequence"/>
</dbReference>
<dbReference type="PANTHER" id="PTHR12697">
    <property type="entry name" value="PBS LYASE HEAT-LIKE PROTEIN"/>
    <property type="match status" value="1"/>
</dbReference>
<sequence length="251" mass="27185">MLAQELAEELRGDPLDDLDNSDPTASDVAAECDLGLALLRGDAGADSQERCMQGLRIFCEHRDPRALPLLLPLLTESCPILRMSAVYALGRNPSPQAVEPLLGLLVSDDNGYVRKAVAWSLGNYPDAPILNPLIRSLQVDISAVRLWAASSLAEAGCTGPAKADPAAAQLLLSMRIDSEPAVRSNSAWALGRLYGELVEPRQQLVVESLLHSMLNDFESGVRDEARLALEQLEQPEVLERLQTLVEEGLLS</sequence>
<keyword evidence="2" id="KW-0042">Antenna complex</keyword>
<dbReference type="InterPro" id="IPR004155">
    <property type="entry name" value="PBS_lyase_HEAT"/>
</dbReference>
<evidence type="ECO:0000313" key="5">
    <source>
        <dbReference type="Proteomes" id="UP000243002"/>
    </source>
</evidence>
<accession>A0A2P7MYR7</accession>
<dbReference type="InterPro" id="IPR011989">
    <property type="entry name" value="ARM-like"/>
</dbReference>
<organism evidence="4 5">
    <name type="scientific">Cyanobium usitatum str. Tous</name>
    <dbReference type="NCBI Taxonomy" id="2116684"/>
    <lineage>
        <taxon>Bacteria</taxon>
        <taxon>Bacillati</taxon>
        <taxon>Cyanobacteriota</taxon>
        <taxon>Cyanophyceae</taxon>
        <taxon>Synechococcales</taxon>
        <taxon>Prochlorococcaceae</taxon>
        <taxon>Cyanobium</taxon>
    </lineage>
</organism>
<keyword evidence="5" id="KW-1185">Reference proteome</keyword>
<proteinExistence type="inferred from homology"/>
<dbReference type="SMART" id="SM00567">
    <property type="entry name" value="EZ_HEAT"/>
    <property type="match status" value="6"/>
</dbReference>
<dbReference type="AlphaFoldDB" id="A0A2P7MYR7"/>